<sequence length="322" mass="36631">MVKRKIRKTVPLPNALENMLHELLQEAATLQATDIRLAADKTAAAWALVPAPRFNTNCTLMVLNDHLLRLLDAGRIQEASNIAGLWVADIESCTEPAHEPRPYILFAASLLYLRKPAEARTILRMVRNYGARKWDFKGLAPFYWDLFTNPQMPDAVVMERFQQEVLQPAQQYPAPEPFELHPFIIDHMQPLLQQGHSAFAAGNYEKAARAWIRALKQIPGPQTAFGQSLTLNAAIGDAFFLMRDYHQALPYLEAARANTAEDGQTNAFVLMRLGEVLLELEEHWDAREYLLRAHMLGGDKLFENEEQPYLDFLQSCLKPARR</sequence>
<reference evidence="1 2" key="1">
    <citation type="submission" date="2020-04" db="EMBL/GenBank/DDBJ databases">
        <authorList>
            <person name="Yin C."/>
        </authorList>
    </citation>
    <scope>NUCLEOTIDE SEQUENCE [LARGE SCALE GENOMIC DNA]</scope>
    <source>
        <strain evidence="1 2">Ae27</strain>
    </source>
</reference>
<dbReference type="InterPro" id="IPR011990">
    <property type="entry name" value="TPR-like_helical_dom_sf"/>
</dbReference>
<dbReference type="AlphaFoldDB" id="A0A847RXE6"/>
<dbReference type="EMBL" id="JABAIA010000003">
    <property type="protein sequence ID" value="NLR67783.1"/>
    <property type="molecule type" value="Genomic_DNA"/>
</dbReference>
<dbReference type="Gene3D" id="1.25.40.10">
    <property type="entry name" value="Tetratricopeptide repeat domain"/>
    <property type="match status" value="1"/>
</dbReference>
<evidence type="ECO:0000313" key="1">
    <source>
        <dbReference type="EMBL" id="NLR67783.1"/>
    </source>
</evidence>
<dbReference type="InterPro" id="IPR019734">
    <property type="entry name" value="TPR_rpt"/>
</dbReference>
<proteinExistence type="predicted"/>
<name>A0A847RXE6_9BACT</name>
<dbReference type="SUPFAM" id="SSF48452">
    <property type="entry name" value="TPR-like"/>
    <property type="match status" value="1"/>
</dbReference>
<protein>
    <submittedName>
        <fullName evidence="1">Tetratricopeptide repeat protein</fullName>
    </submittedName>
</protein>
<comment type="caution">
    <text evidence="1">The sequence shown here is derived from an EMBL/GenBank/DDBJ whole genome shotgun (WGS) entry which is preliminary data.</text>
</comment>
<dbReference type="Proteomes" id="UP000570474">
    <property type="component" value="Unassembled WGS sequence"/>
</dbReference>
<organism evidence="1 2">
    <name type="scientific">Chitinophaga varians</name>
    <dbReference type="NCBI Taxonomy" id="2202339"/>
    <lineage>
        <taxon>Bacteria</taxon>
        <taxon>Pseudomonadati</taxon>
        <taxon>Bacteroidota</taxon>
        <taxon>Chitinophagia</taxon>
        <taxon>Chitinophagales</taxon>
        <taxon>Chitinophagaceae</taxon>
        <taxon>Chitinophaga</taxon>
    </lineage>
</organism>
<keyword evidence="2" id="KW-1185">Reference proteome</keyword>
<dbReference type="RefSeq" id="WP_168873727.1">
    <property type="nucleotide sequence ID" value="NZ_JABAIA010000003.1"/>
</dbReference>
<evidence type="ECO:0000313" key="2">
    <source>
        <dbReference type="Proteomes" id="UP000570474"/>
    </source>
</evidence>
<dbReference type="SMART" id="SM00028">
    <property type="entry name" value="TPR"/>
    <property type="match status" value="3"/>
</dbReference>
<gene>
    <name evidence="1" type="ORF">HGH92_25990</name>
</gene>
<accession>A0A847RXE6</accession>